<accession>A0A2G3E8W6</accession>
<dbReference type="Proteomes" id="UP000224317">
    <property type="component" value="Unassembled WGS sequence"/>
</dbReference>
<organism evidence="3 4">
    <name type="scientific">Pseudobutyrivibrio ruminis</name>
    <dbReference type="NCBI Taxonomy" id="46206"/>
    <lineage>
        <taxon>Bacteria</taxon>
        <taxon>Bacillati</taxon>
        <taxon>Bacillota</taxon>
        <taxon>Clostridia</taxon>
        <taxon>Lachnospirales</taxon>
        <taxon>Lachnospiraceae</taxon>
        <taxon>Pseudobutyrivibrio</taxon>
    </lineage>
</organism>
<proteinExistence type="predicted"/>
<reference evidence="3" key="2">
    <citation type="submission" date="2017-10" db="EMBL/GenBank/DDBJ databases">
        <authorList>
            <person name="Banno H."/>
            <person name="Chua N.-H."/>
        </authorList>
    </citation>
    <scope>NUCLEOTIDE SEQUENCE [LARGE SCALE GENOMIC DNA]</scope>
    <source>
        <strain evidence="3">JK10</strain>
        <strain evidence="2">JK626</strain>
    </source>
</reference>
<evidence type="ECO:0000313" key="3">
    <source>
        <dbReference type="EMBL" id="PHU39521.1"/>
    </source>
</evidence>
<feature type="domain" description="VOC" evidence="1">
    <location>
        <begin position="2"/>
        <end position="127"/>
    </location>
</feature>
<dbReference type="InterPro" id="IPR029068">
    <property type="entry name" value="Glyas_Bleomycin-R_OHBP_Dase"/>
</dbReference>
<dbReference type="InterPro" id="IPR051332">
    <property type="entry name" value="Fosfomycin_Res_Enzymes"/>
</dbReference>
<reference evidence="3" key="1">
    <citation type="submission" date="2017-10" db="EMBL/GenBank/DDBJ databases">
        <title>Resolving the taxonomy of Roseburia spp., Eubacterium rectale and Agathobacter spp. through phylogenomic analysis.</title>
        <authorList>
            <person name="Sheridan P.O."/>
            <person name="Walker A.W."/>
            <person name="Duncan S.H."/>
            <person name="Scott K.P."/>
            <person name="Toole P.W.O."/>
            <person name="Luis P."/>
            <person name="Flint H.J."/>
        </authorList>
    </citation>
    <scope>NUCLEOTIDE SEQUENCE [LARGE SCALE GENOMIC DNA]</scope>
    <source>
        <strain evidence="3">JK10</strain>
        <strain evidence="2">JK626</strain>
    </source>
</reference>
<comment type="caution">
    <text evidence="3">The sequence shown here is derived from an EMBL/GenBank/DDBJ whole genome shotgun (WGS) entry which is preliminary data.</text>
</comment>
<dbReference type="EMBL" id="PDYH01000044">
    <property type="protein sequence ID" value="PHU39521.1"/>
    <property type="molecule type" value="Genomic_DNA"/>
</dbReference>
<evidence type="ECO:0000313" key="2">
    <source>
        <dbReference type="EMBL" id="PHU34564.1"/>
    </source>
</evidence>
<name>A0A2G3E8W6_9FIRM</name>
<dbReference type="InterPro" id="IPR037523">
    <property type="entry name" value="VOC_core"/>
</dbReference>
<dbReference type="PANTHER" id="PTHR36113:SF1">
    <property type="entry name" value="GLYOXALASE_BLEOMYCIN RESISTANCE PROTEIN_DIOXYGENASE"/>
    <property type="match status" value="1"/>
</dbReference>
<dbReference type="Gene3D" id="3.10.180.10">
    <property type="entry name" value="2,3-Dihydroxybiphenyl 1,2-Dioxygenase, domain 1"/>
    <property type="match status" value="1"/>
</dbReference>
<dbReference type="STRING" id="46206.SAMN02910377_01845"/>
<dbReference type="Pfam" id="PF00903">
    <property type="entry name" value="Glyoxalase"/>
    <property type="match status" value="1"/>
</dbReference>
<dbReference type="AlphaFoldDB" id="A0A2G3E8W6"/>
<dbReference type="Proteomes" id="UP000225889">
    <property type="component" value="Unassembled WGS sequence"/>
</dbReference>
<dbReference type="SUPFAM" id="SSF54593">
    <property type="entry name" value="Glyoxalase/Bleomycin resistance protein/Dihydroxybiphenyl dioxygenase"/>
    <property type="match status" value="1"/>
</dbReference>
<evidence type="ECO:0000313" key="4">
    <source>
        <dbReference type="Proteomes" id="UP000224317"/>
    </source>
</evidence>
<protein>
    <submittedName>
        <fullName evidence="3">Glyoxalase</fullName>
    </submittedName>
</protein>
<dbReference type="PANTHER" id="PTHR36113">
    <property type="entry name" value="LYASE, PUTATIVE-RELATED-RELATED"/>
    <property type="match status" value="1"/>
</dbReference>
<dbReference type="CDD" id="cd07241">
    <property type="entry name" value="VOC_BsYyaH"/>
    <property type="match status" value="1"/>
</dbReference>
<evidence type="ECO:0000259" key="1">
    <source>
        <dbReference type="PROSITE" id="PS51819"/>
    </source>
</evidence>
<dbReference type="EMBL" id="PDYF01000017">
    <property type="protein sequence ID" value="PHU34564.1"/>
    <property type="molecule type" value="Genomic_DNA"/>
</dbReference>
<dbReference type="RefSeq" id="WP_090154866.1">
    <property type="nucleotide sequence ID" value="NZ_PDYF01000017.1"/>
</dbReference>
<dbReference type="InterPro" id="IPR004360">
    <property type="entry name" value="Glyas_Fos-R_dOase_dom"/>
</dbReference>
<sequence length="127" mass="14337">MKIEHIAMYVNDLEGARDFFVKYLDGKSNDGYHNKNTDFRSFFISFDDGARLEIMKKPQMEEAEKTLNRTGYIHIAFSLGSAEAVDSLTARFKEDGYEVVSGPRTTGDGYYESCIVGIEGNQIEITV</sequence>
<gene>
    <name evidence="3" type="ORF">CSX00_10935</name>
    <name evidence="2" type="ORF">CSX01_09095</name>
</gene>
<keyword evidence="4" id="KW-1185">Reference proteome</keyword>
<dbReference type="PROSITE" id="PS51819">
    <property type="entry name" value="VOC"/>
    <property type="match status" value="1"/>
</dbReference>